<comment type="caution">
    <text evidence="1">The sequence shown here is derived from an EMBL/GenBank/DDBJ whole genome shotgun (WGS) entry which is preliminary data.</text>
</comment>
<gene>
    <name evidence="1" type="ORF">LCGC14_1386370</name>
</gene>
<dbReference type="Gene3D" id="3.40.91.30">
    <property type="match status" value="1"/>
</dbReference>
<name>A0A0F9N2T8_9ZZZZ</name>
<evidence type="ECO:0000313" key="1">
    <source>
        <dbReference type="EMBL" id="KKM75827.1"/>
    </source>
</evidence>
<reference evidence="1" key="1">
    <citation type="journal article" date="2015" name="Nature">
        <title>Complex archaea that bridge the gap between prokaryotes and eukaryotes.</title>
        <authorList>
            <person name="Spang A."/>
            <person name="Saw J.H."/>
            <person name="Jorgensen S.L."/>
            <person name="Zaremba-Niedzwiedzka K."/>
            <person name="Martijn J."/>
            <person name="Lind A.E."/>
            <person name="van Eijk R."/>
            <person name="Schleper C."/>
            <person name="Guy L."/>
            <person name="Ettema T.J."/>
        </authorList>
    </citation>
    <scope>NUCLEOTIDE SEQUENCE</scope>
</reference>
<dbReference type="EMBL" id="LAZR01008907">
    <property type="protein sequence ID" value="KKM75827.1"/>
    <property type="molecule type" value="Genomic_DNA"/>
</dbReference>
<sequence length="160" mass="19383">MTERMGFETQKRLIIDHHNVPTEDTIGGKHYKFRSKLERNWAAYLQFLKESDEIYDWRFEQTRFTFPDEIRGVKEFLVDFDILHNDWTLEYYETKGWLQGRDVTKFKRVVKYRPEIKIVLVMATKQKKDASRIRQISKYAERVIYAPDIFRQVKGVVNLI</sequence>
<accession>A0A0F9N2T8</accession>
<dbReference type="AlphaFoldDB" id="A0A0F9N2T8"/>
<organism evidence="1">
    <name type="scientific">marine sediment metagenome</name>
    <dbReference type="NCBI Taxonomy" id="412755"/>
    <lineage>
        <taxon>unclassified sequences</taxon>
        <taxon>metagenomes</taxon>
        <taxon>ecological metagenomes</taxon>
    </lineage>
</organism>
<protein>
    <recommendedName>
        <fullName evidence="2">DUF1064 domain-containing protein</fullName>
    </recommendedName>
</protein>
<evidence type="ECO:0008006" key="2">
    <source>
        <dbReference type="Google" id="ProtNLM"/>
    </source>
</evidence>
<proteinExistence type="predicted"/>